<organism evidence="2 3">
    <name type="scientific">Phocaeicola vulgatus str. 3775 SL</name>
    <name type="common">B</name>
    <name type="synonym">iv</name>
    <dbReference type="NCBI Taxonomy" id="1339350"/>
    <lineage>
        <taxon>Bacteria</taxon>
        <taxon>Pseudomonadati</taxon>
        <taxon>Bacteroidota</taxon>
        <taxon>Bacteroidia</taxon>
        <taxon>Bacteroidales</taxon>
        <taxon>Bacteroidaceae</taxon>
        <taxon>Phocaeicola</taxon>
    </lineage>
</organism>
<dbReference type="PATRIC" id="fig|1339350.3.peg.3025"/>
<sequence length="60" mass="6785">MRRKPLSLPQIVTLALLWIAICYIILTGSEHIDEPLILSIIISGALVFIPLLKYLKERGK</sequence>
<evidence type="ECO:0000313" key="2">
    <source>
        <dbReference type="EMBL" id="KDS28633.1"/>
    </source>
</evidence>
<accession>A0A078QZS5</accession>
<keyword evidence="1" id="KW-0472">Membrane</keyword>
<comment type="caution">
    <text evidence="2">The sequence shown here is derived from an EMBL/GenBank/DDBJ whole genome shotgun (WGS) entry which is preliminary data.</text>
</comment>
<dbReference type="Proteomes" id="UP000028134">
    <property type="component" value="Unassembled WGS sequence"/>
</dbReference>
<proteinExistence type="predicted"/>
<feature type="transmembrane region" description="Helical" evidence="1">
    <location>
        <begin position="35"/>
        <end position="55"/>
    </location>
</feature>
<dbReference type="EMBL" id="JNHI01000023">
    <property type="protein sequence ID" value="KDS28633.1"/>
    <property type="molecule type" value="Genomic_DNA"/>
</dbReference>
<protein>
    <submittedName>
        <fullName evidence="2">Putative membrane protein</fullName>
    </submittedName>
</protein>
<name>A0A078QZS5_PHOVU</name>
<dbReference type="GeneID" id="93510627"/>
<reference evidence="2 3" key="1">
    <citation type="submission" date="2014-04" db="EMBL/GenBank/DDBJ databases">
        <authorList>
            <person name="Sears C."/>
            <person name="Carroll K."/>
            <person name="Sack B.R."/>
            <person name="Qadri F."/>
            <person name="Myers L.L."/>
            <person name="Chung G.-T."/>
            <person name="Escheverria P."/>
            <person name="Fraser C.M."/>
            <person name="Sadzewicz L."/>
            <person name="Shefchek K.A."/>
            <person name="Tallon L."/>
            <person name="Das S.P."/>
            <person name="Daugherty S."/>
            <person name="Mongodin E.F."/>
        </authorList>
    </citation>
    <scope>NUCLEOTIDE SEQUENCE [LARGE SCALE GENOMIC DNA]</scope>
    <source>
        <strain evidence="3">3775 SL(B) 10 (iv)</strain>
    </source>
</reference>
<evidence type="ECO:0000256" key="1">
    <source>
        <dbReference type="SAM" id="Phobius"/>
    </source>
</evidence>
<feature type="transmembrane region" description="Helical" evidence="1">
    <location>
        <begin position="12"/>
        <end position="29"/>
    </location>
</feature>
<dbReference type="AlphaFoldDB" id="A0A078QZS5"/>
<dbReference type="RefSeq" id="WP_032946025.1">
    <property type="nucleotide sequence ID" value="NZ_JNHI01000023.1"/>
</dbReference>
<gene>
    <name evidence="2" type="ORF">M097_3163</name>
</gene>
<evidence type="ECO:0000313" key="3">
    <source>
        <dbReference type="Proteomes" id="UP000028134"/>
    </source>
</evidence>
<keyword evidence="1" id="KW-1133">Transmembrane helix</keyword>
<keyword evidence="1" id="KW-0812">Transmembrane</keyword>